<reference evidence="4 5" key="1">
    <citation type="submission" date="2023-05" db="EMBL/GenBank/DDBJ databases">
        <title>Gordonibacter KGMB12511T sp. nov., isolated from faeces of healthy Korean.</title>
        <authorList>
            <person name="Kim H.S."/>
            <person name="Kim J.-S."/>
            <person name="Suh M.K."/>
            <person name="Eom M.K."/>
            <person name="Do H.E."/>
            <person name="Lee J.-S."/>
        </authorList>
    </citation>
    <scope>NUCLEOTIDE SEQUENCE [LARGE SCALE GENOMIC DNA]</scope>
    <source>
        <strain evidence="4 5">KGMB12511</strain>
    </source>
</reference>
<evidence type="ECO:0000256" key="3">
    <source>
        <dbReference type="SAM" id="Phobius"/>
    </source>
</evidence>
<dbReference type="RefSeq" id="WP_283832112.1">
    <property type="nucleotide sequence ID" value="NZ_JASJEU010000014.1"/>
</dbReference>
<feature type="region of interest" description="Disordered" evidence="2">
    <location>
        <begin position="1"/>
        <end position="97"/>
    </location>
</feature>
<name>A0ABT7DMK0_9ACTN</name>
<keyword evidence="3" id="KW-0812">Transmembrane</keyword>
<comment type="caution">
    <text evidence="4">The sequence shown here is derived from an EMBL/GenBank/DDBJ whole genome shotgun (WGS) entry which is preliminary data.</text>
</comment>
<dbReference type="InterPro" id="IPR009835">
    <property type="entry name" value="SrtB"/>
</dbReference>
<dbReference type="InterPro" id="IPR023365">
    <property type="entry name" value="Sortase_dom-sf"/>
</dbReference>
<dbReference type="Pfam" id="PF04203">
    <property type="entry name" value="Sortase"/>
    <property type="match status" value="1"/>
</dbReference>
<keyword evidence="3" id="KW-1133">Transmembrane helix</keyword>
<dbReference type="CDD" id="cd05826">
    <property type="entry name" value="Sortase_B"/>
    <property type="match status" value="1"/>
</dbReference>
<dbReference type="Gene3D" id="2.40.260.10">
    <property type="entry name" value="Sortase"/>
    <property type="match status" value="1"/>
</dbReference>
<sequence>MPEQRPYSDGQTPRGRHAAQPSPAAQDQRRVSAQRLPAARSVRAGRAEHAGRAAAQPVQRVASAAEQGGSQVVGNAAGQSVRSRATQGAARSQRAPKKGGPWRVVFWVALAVLVASLVALGVIAFSYWQGQNSYNQVADQAFGAPDDIAAAPLSELTVDWDALTAINPDTVGWIYVPGTPINYPIVHTTDDEKYLTHDFQGSEGWIATFGAIFLAAANAPDFTDANNIMYGHHLNDGSMFAAIAGFDDQVQFDAHRTVYLLTPKATYRLRTFALVHVAANDPLAQTSFADAAEQTAYVQDKIDRSVVQVSDVPAASELTRTFALATCDNLPSDGRYVLYASIEESSGDASGTTVNPLDADAIDAAAKEAA</sequence>
<keyword evidence="1" id="KW-0378">Hydrolase</keyword>
<organism evidence="4 5">
    <name type="scientific">Gordonibacter faecis</name>
    <dbReference type="NCBI Taxonomy" id="3047475"/>
    <lineage>
        <taxon>Bacteria</taxon>
        <taxon>Bacillati</taxon>
        <taxon>Actinomycetota</taxon>
        <taxon>Coriobacteriia</taxon>
        <taxon>Eggerthellales</taxon>
        <taxon>Eggerthellaceae</taxon>
        <taxon>Gordonibacter</taxon>
    </lineage>
</organism>
<protein>
    <submittedName>
        <fullName evidence="4">Sortase</fullName>
    </submittedName>
</protein>
<accession>A0ABT7DMK0</accession>
<dbReference type="EMBL" id="JASJEU010000014">
    <property type="protein sequence ID" value="MDJ1650770.1"/>
    <property type="molecule type" value="Genomic_DNA"/>
</dbReference>
<feature type="compositionally biased region" description="Polar residues" evidence="2">
    <location>
        <begin position="68"/>
        <end position="90"/>
    </location>
</feature>
<gene>
    <name evidence="4" type="ORF">QNJ86_08145</name>
</gene>
<dbReference type="SUPFAM" id="SSF63817">
    <property type="entry name" value="Sortase"/>
    <property type="match status" value="1"/>
</dbReference>
<proteinExistence type="predicted"/>
<dbReference type="Proteomes" id="UP001232750">
    <property type="component" value="Unassembled WGS sequence"/>
</dbReference>
<keyword evidence="5" id="KW-1185">Reference proteome</keyword>
<evidence type="ECO:0000256" key="2">
    <source>
        <dbReference type="SAM" id="MobiDB-lite"/>
    </source>
</evidence>
<evidence type="ECO:0000313" key="4">
    <source>
        <dbReference type="EMBL" id="MDJ1650770.1"/>
    </source>
</evidence>
<dbReference type="InterPro" id="IPR005754">
    <property type="entry name" value="Sortase"/>
</dbReference>
<evidence type="ECO:0000256" key="1">
    <source>
        <dbReference type="ARBA" id="ARBA00022801"/>
    </source>
</evidence>
<evidence type="ECO:0000313" key="5">
    <source>
        <dbReference type="Proteomes" id="UP001232750"/>
    </source>
</evidence>
<keyword evidence="3" id="KW-0472">Membrane</keyword>
<feature type="transmembrane region" description="Helical" evidence="3">
    <location>
        <begin position="104"/>
        <end position="128"/>
    </location>
</feature>